<dbReference type="AlphaFoldDB" id="A0A5N3XWQ8"/>
<feature type="compositionally biased region" description="Basic and acidic residues" evidence="1">
    <location>
        <begin position="22"/>
        <end position="32"/>
    </location>
</feature>
<feature type="region of interest" description="Disordered" evidence="1">
    <location>
        <begin position="1"/>
        <end position="60"/>
    </location>
</feature>
<dbReference type="PANTHER" id="PTHR12449">
    <property type="entry name" value="DEATH DOMAIN-CONTAINING PROTEIN"/>
    <property type="match status" value="1"/>
</dbReference>
<evidence type="ECO:0000313" key="4">
    <source>
        <dbReference type="Proteomes" id="UP000326062"/>
    </source>
</evidence>
<organism evidence="3 4">
    <name type="scientific">Muntiacus reevesi</name>
    <name type="common">Reeves' muntjac</name>
    <name type="synonym">Cervus reevesi</name>
    <dbReference type="NCBI Taxonomy" id="9886"/>
    <lineage>
        <taxon>Eukaryota</taxon>
        <taxon>Metazoa</taxon>
        <taxon>Chordata</taxon>
        <taxon>Craniata</taxon>
        <taxon>Vertebrata</taxon>
        <taxon>Euteleostomi</taxon>
        <taxon>Mammalia</taxon>
        <taxon>Eutheria</taxon>
        <taxon>Laurasiatheria</taxon>
        <taxon>Artiodactyla</taxon>
        <taxon>Ruminantia</taxon>
        <taxon>Pecora</taxon>
        <taxon>Cervidae</taxon>
        <taxon>Muntiacinae</taxon>
        <taxon>Muntiacus</taxon>
    </lineage>
</organism>
<name>A0A5N3XWQ8_MUNRE</name>
<evidence type="ECO:0000256" key="1">
    <source>
        <dbReference type="SAM" id="MobiDB-lite"/>
    </source>
</evidence>
<accession>A0A5N3XWQ8</accession>
<feature type="compositionally biased region" description="Basic and acidic residues" evidence="1">
    <location>
        <begin position="1"/>
        <end position="12"/>
    </location>
</feature>
<evidence type="ECO:0000313" key="3">
    <source>
        <dbReference type="EMBL" id="KAB0378163.1"/>
    </source>
</evidence>
<keyword evidence="4" id="KW-1185">Reference proteome</keyword>
<dbReference type="Pfam" id="PF23079">
    <property type="entry name" value="HTH_NOL4_2nd"/>
    <property type="match status" value="1"/>
</dbReference>
<proteinExistence type="predicted"/>
<feature type="non-terminal residue" evidence="3">
    <location>
        <position position="1"/>
    </location>
</feature>
<dbReference type="Proteomes" id="UP000326062">
    <property type="component" value="Chromosome 4"/>
</dbReference>
<feature type="domain" description="Nucleolar protein 4 helical" evidence="2">
    <location>
        <begin position="64"/>
        <end position="141"/>
    </location>
</feature>
<comment type="caution">
    <text evidence="3">The sequence shown here is derived from an EMBL/GenBank/DDBJ whole genome shotgun (WGS) entry which is preliminary data.</text>
</comment>
<dbReference type="EMBL" id="VCEB01000004">
    <property type="protein sequence ID" value="KAB0378163.1"/>
    <property type="molecule type" value="Genomic_DNA"/>
</dbReference>
<dbReference type="PANTHER" id="PTHR12449:SF17">
    <property type="entry name" value="NUCLEOLAR PROTEIN 4"/>
    <property type="match status" value="1"/>
</dbReference>
<feature type="compositionally biased region" description="Basic and acidic residues" evidence="1">
    <location>
        <begin position="49"/>
        <end position="60"/>
    </location>
</feature>
<dbReference type="InterPro" id="IPR056549">
    <property type="entry name" value="HTH_NOL4"/>
</dbReference>
<sequence>KQKYKGEVERSPAHSYSSYDSGKNESVDRGAEDLSLNRGDEDEDDHDDHEDSEKANETDGVEAERLKAFNMFVRLFVDENLDRMVPISKQPKEKIQAIIDSCRRQFPEYQERARKRIRTYLKSCRRMKRSGFEMRWYITTYISIRGFLGGTDGYSQILLIHSASCTSNSEPHFQTIF</sequence>
<dbReference type="InterPro" id="IPR039788">
    <property type="entry name" value="NOL4/NOL4L"/>
</dbReference>
<gene>
    <name evidence="3" type="ORF">FD755_009741</name>
</gene>
<protein>
    <recommendedName>
        <fullName evidence="2">Nucleolar protein 4 helical domain-containing protein</fullName>
    </recommendedName>
</protein>
<evidence type="ECO:0000259" key="2">
    <source>
        <dbReference type="Pfam" id="PF23079"/>
    </source>
</evidence>
<reference evidence="3 4" key="1">
    <citation type="submission" date="2019-06" db="EMBL/GenBank/DDBJ databases">
        <title>Discovery of a novel chromosome fission-fusion reversal in muntjac.</title>
        <authorList>
            <person name="Mudd A.B."/>
            <person name="Bredeson J.V."/>
            <person name="Baum R."/>
            <person name="Hockemeyer D."/>
            <person name="Rokhsar D.S."/>
        </authorList>
    </citation>
    <scope>NUCLEOTIDE SEQUENCE [LARGE SCALE GENOMIC DNA]</scope>
    <source>
        <strain evidence="3">UCam_UCB_Mr</strain>
        <tissue evidence="3">Fibroblast cell line</tissue>
    </source>
</reference>